<dbReference type="PROSITE" id="PS50110">
    <property type="entry name" value="RESPONSE_REGULATORY"/>
    <property type="match status" value="1"/>
</dbReference>
<dbReference type="EMBL" id="QLTA01000040">
    <property type="protein sequence ID" value="RAR77047.1"/>
    <property type="molecule type" value="Genomic_DNA"/>
</dbReference>
<evidence type="ECO:0000313" key="3">
    <source>
        <dbReference type="EMBL" id="RAR77047.1"/>
    </source>
</evidence>
<accession>A0A328Z2I6</accession>
<proteinExistence type="predicted"/>
<protein>
    <submittedName>
        <fullName evidence="3">Response regulator receiver domain-containing protein</fullName>
    </submittedName>
</protein>
<dbReference type="PANTHER" id="PTHR45566:SF1">
    <property type="entry name" value="HTH-TYPE TRANSCRIPTIONAL REGULATOR YHJB-RELATED"/>
    <property type="match status" value="1"/>
</dbReference>
<dbReference type="OrthoDB" id="8562345at2"/>
<evidence type="ECO:0000256" key="1">
    <source>
        <dbReference type="PROSITE-ProRule" id="PRU00169"/>
    </source>
</evidence>
<dbReference type="SUPFAM" id="SSF52172">
    <property type="entry name" value="CheY-like"/>
    <property type="match status" value="1"/>
</dbReference>
<dbReference type="CDD" id="cd00156">
    <property type="entry name" value="REC"/>
    <property type="match status" value="1"/>
</dbReference>
<dbReference type="GO" id="GO:0000160">
    <property type="term" value="P:phosphorelay signal transduction system"/>
    <property type="evidence" value="ECO:0007669"/>
    <property type="project" value="InterPro"/>
</dbReference>
<keyword evidence="4" id="KW-1185">Reference proteome</keyword>
<dbReference type="InterPro" id="IPR011006">
    <property type="entry name" value="CheY-like_superfamily"/>
</dbReference>
<name>A0A328Z2I6_9BURK</name>
<evidence type="ECO:0000313" key="4">
    <source>
        <dbReference type="Proteomes" id="UP000248856"/>
    </source>
</evidence>
<dbReference type="Proteomes" id="UP000248856">
    <property type="component" value="Unassembled WGS sequence"/>
</dbReference>
<dbReference type="Gene3D" id="3.40.50.2300">
    <property type="match status" value="1"/>
</dbReference>
<dbReference type="Pfam" id="PF00072">
    <property type="entry name" value="Response_reg"/>
    <property type="match status" value="1"/>
</dbReference>
<dbReference type="SMART" id="SM00448">
    <property type="entry name" value="REC"/>
    <property type="match status" value="1"/>
</dbReference>
<keyword evidence="1" id="KW-0597">Phosphoprotein</keyword>
<dbReference type="PANTHER" id="PTHR45566">
    <property type="entry name" value="HTH-TYPE TRANSCRIPTIONAL REGULATOR YHJB-RELATED"/>
    <property type="match status" value="1"/>
</dbReference>
<dbReference type="InterPro" id="IPR051015">
    <property type="entry name" value="EvgA-like"/>
</dbReference>
<organism evidence="3 4">
    <name type="scientific">Paracidovorax anthurii</name>
    <dbReference type="NCBI Taxonomy" id="78229"/>
    <lineage>
        <taxon>Bacteria</taxon>
        <taxon>Pseudomonadati</taxon>
        <taxon>Pseudomonadota</taxon>
        <taxon>Betaproteobacteria</taxon>
        <taxon>Burkholderiales</taxon>
        <taxon>Comamonadaceae</taxon>
        <taxon>Paracidovorax</taxon>
    </lineage>
</organism>
<dbReference type="InterPro" id="IPR001789">
    <property type="entry name" value="Sig_transdc_resp-reg_receiver"/>
</dbReference>
<reference evidence="3 4" key="1">
    <citation type="submission" date="2018-06" db="EMBL/GenBank/DDBJ databases">
        <title>Genomic Encyclopedia of Archaeal and Bacterial Type Strains, Phase II (KMG-II): from individual species to whole genera.</title>
        <authorList>
            <person name="Goeker M."/>
        </authorList>
    </citation>
    <scope>NUCLEOTIDE SEQUENCE [LARGE SCALE GENOMIC DNA]</scope>
    <source>
        <strain evidence="3 4">CFPB 3232</strain>
    </source>
</reference>
<gene>
    <name evidence="3" type="ORF">AX018_10406</name>
</gene>
<feature type="domain" description="Response regulatory" evidence="2">
    <location>
        <begin position="4"/>
        <end position="122"/>
    </location>
</feature>
<comment type="caution">
    <text evidence="3">The sequence shown here is derived from an EMBL/GenBank/DDBJ whole genome shotgun (WGS) entry which is preliminary data.</text>
</comment>
<dbReference type="AlphaFoldDB" id="A0A328Z2I6"/>
<sequence>MKLRTYIVEDNATIRENLIGTLEELAEVEAVGVAETEDDGKEWLASHPDQWDLAIVDLFLRQGSGLGVLAACRNRAAQQKMVVLSNYATPDVRMRCAQLGVDAVFDKSNEIDALVEYCVEHGALRQSASNA</sequence>
<evidence type="ECO:0000259" key="2">
    <source>
        <dbReference type="PROSITE" id="PS50110"/>
    </source>
</evidence>
<feature type="modified residue" description="4-aspartylphosphate" evidence="1">
    <location>
        <position position="57"/>
    </location>
</feature>
<dbReference type="RefSeq" id="WP_111879787.1">
    <property type="nucleotide sequence ID" value="NZ_CBCSGC010000151.1"/>
</dbReference>